<dbReference type="PRINTS" id="PR00724">
    <property type="entry name" value="CRBOXYPTASEC"/>
</dbReference>
<evidence type="ECO:0000256" key="6">
    <source>
        <dbReference type="ARBA" id="ARBA00023180"/>
    </source>
</evidence>
<dbReference type="PROSITE" id="PS00131">
    <property type="entry name" value="CARBOXYPEPT_SER_SER"/>
    <property type="match status" value="1"/>
</dbReference>
<keyword evidence="3 7" id="KW-0645">Protease</keyword>
<evidence type="ECO:0000256" key="2">
    <source>
        <dbReference type="ARBA" id="ARBA00022645"/>
    </source>
</evidence>
<dbReference type="OMA" id="GELMCDD"/>
<gene>
    <name evidence="8" type="ORF">CONCODRAFT_78830</name>
</gene>
<proteinExistence type="inferred from homology"/>
<dbReference type="PANTHER" id="PTHR11802:SF113">
    <property type="entry name" value="SERINE CARBOXYPEPTIDASE CTSA-4.1"/>
    <property type="match status" value="1"/>
</dbReference>
<comment type="similarity">
    <text evidence="1 7">Belongs to the peptidase S10 family.</text>
</comment>
<dbReference type="InterPro" id="IPR029058">
    <property type="entry name" value="AB_hydrolase_fold"/>
</dbReference>
<name>A0A137P629_CONC2</name>
<evidence type="ECO:0000256" key="4">
    <source>
        <dbReference type="ARBA" id="ARBA00022729"/>
    </source>
</evidence>
<dbReference type="Gene3D" id="1.10.287.410">
    <property type="match status" value="1"/>
</dbReference>
<dbReference type="Proteomes" id="UP000070444">
    <property type="component" value="Unassembled WGS sequence"/>
</dbReference>
<dbReference type="GO" id="GO:0006508">
    <property type="term" value="P:proteolysis"/>
    <property type="evidence" value="ECO:0007669"/>
    <property type="project" value="UniProtKB-KW"/>
</dbReference>
<organism evidence="8 9">
    <name type="scientific">Conidiobolus coronatus (strain ATCC 28846 / CBS 209.66 / NRRL 28638)</name>
    <name type="common">Delacroixia coronata</name>
    <dbReference type="NCBI Taxonomy" id="796925"/>
    <lineage>
        <taxon>Eukaryota</taxon>
        <taxon>Fungi</taxon>
        <taxon>Fungi incertae sedis</taxon>
        <taxon>Zoopagomycota</taxon>
        <taxon>Entomophthoromycotina</taxon>
        <taxon>Entomophthoromycetes</taxon>
        <taxon>Entomophthorales</taxon>
        <taxon>Ancylistaceae</taxon>
        <taxon>Conidiobolus</taxon>
    </lineage>
</organism>
<keyword evidence="5 7" id="KW-0378">Hydrolase</keyword>
<dbReference type="EC" id="3.4.16.-" evidence="7"/>
<dbReference type="AlphaFoldDB" id="A0A137P629"/>
<evidence type="ECO:0000256" key="1">
    <source>
        <dbReference type="ARBA" id="ARBA00009431"/>
    </source>
</evidence>
<keyword evidence="4" id="KW-0732">Signal</keyword>
<sequence length="373" mass="43088">MVGNLMEIGPCTFQHDNKTAQLNEYSWANNANLLFLDQPLGTGFSVSSESDYEVDNAQQASVHALEFLLQWYELYPQFKKNKLHIFGESYAGHYIPLISDLILDYNNDPKFEFKVPLTSIGIGNGIVDYLTQFKYFPQIACNSEKGQLYNNTICEQMQRDWPECELRVRECHRTKDTNTCFEANQFCFSKVGFPNNQKKFSHYDISKECSTPESCYTEITNIENWLNSNSTRELLGVKDTEFIPFQTCNSNLNMKFVLTGDNPRPTHSSISKLLENNIRVLIYAGDLDYICNYLGNRAWTLSLPWKGQSDFRKLKEEYWYNSKNGDLAGQVRQSDLLTYVRGFKGGHMYPSDQKENAYDLVSRWLNNDSLIGK</sequence>
<dbReference type="InterPro" id="IPR001563">
    <property type="entry name" value="Peptidase_S10"/>
</dbReference>
<dbReference type="Pfam" id="PF00450">
    <property type="entry name" value="Peptidase_S10"/>
    <property type="match status" value="1"/>
</dbReference>
<dbReference type="PANTHER" id="PTHR11802">
    <property type="entry name" value="SERINE PROTEASE FAMILY S10 SERINE CARBOXYPEPTIDASE"/>
    <property type="match status" value="1"/>
</dbReference>
<accession>A0A137P629</accession>
<evidence type="ECO:0000313" key="9">
    <source>
        <dbReference type="Proteomes" id="UP000070444"/>
    </source>
</evidence>
<keyword evidence="6" id="KW-0325">Glycoprotein</keyword>
<keyword evidence="9" id="KW-1185">Reference proteome</keyword>
<dbReference type="STRING" id="796925.A0A137P629"/>
<evidence type="ECO:0000256" key="5">
    <source>
        <dbReference type="ARBA" id="ARBA00022801"/>
    </source>
</evidence>
<dbReference type="GO" id="GO:0000324">
    <property type="term" value="C:fungal-type vacuole"/>
    <property type="evidence" value="ECO:0007669"/>
    <property type="project" value="TreeGrafter"/>
</dbReference>
<reference evidence="8 9" key="1">
    <citation type="journal article" date="2015" name="Genome Biol. Evol.">
        <title>Phylogenomic analyses indicate that early fungi evolved digesting cell walls of algal ancestors of land plants.</title>
        <authorList>
            <person name="Chang Y."/>
            <person name="Wang S."/>
            <person name="Sekimoto S."/>
            <person name="Aerts A.L."/>
            <person name="Choi C."/>
            <person name="Clum A."/>
            <person name="LaButti K.M."/>
            <person name="Lindquist E.A."/>
            <person name="Yee Ngan C."/>
            <person name="Ohm R.A."/>
            <person name="Salamov A.A."/>
            <person name="Grigoriev I.V."/>
            <person name="Spatafora J.W."/>
            <person name="Berbee M.L."/>
        </authorList>
    </citation>
    <scope>NUCLEOTIDE SEQUENCE [LARGE SCALE GENOMIC DNA]</scope>
    <source>
        <strain evidence="8 9">NRRL 28638</strain>
    </source>
</reference>
<evidence type="ECO:0000313" key="8">
    <source>
        <dbReference type="EMBL" id="KXN70463.1"/>
    </source>
</evidence>
<evidence type="ECO:0000256" key="7">
    <source>
        <dbReference type="RuleBase" id="RU361156"/>
    </source>
</evidence>
<dbReference type="EMBL" id="KQ964501">
    <property type="protein sequence ID" value="KXN70463.1"/>
    <property type="molecule type" value="Genomic_DNA"/>
</dbReference>
<dbReference type="Gene3D" id="3.40.50.1820">
    <property type="entry name" value="alpha/beta hydrolase"/>
    <property type="match status" value="1"/>
</dbReference>
<evidence type="ECO:0000256" key="3">
    <source>
        <dbReference type="ARBA" id="ARBA00022670"/>
    </source>
</evidence>
<protein>
    <recommendedName>
        <fullName evidence="7">Carboxypeptidase</fullName>
        <ecNumber evidence="7">3.4.16.-</ecNumber>
    </recommendedName>
</protein>
<dbReference type="GO" id="GO:0004185">
    <property type="term" value="F:serine-type carboxypeptidase activity"/>
    <property type="evidence" value="ECO:0007669"/>
    <property type="project" value="UniProtKB-UniRule"/>
</dbReference>
<keyword evidence="2 7" id="KW-0121">Carboxypeptidase</keyword>
<dbReference type="OrthoDB" id="443318at2759"/>
<dbReference type="InterPro" id="IPR018202">
    <property type="entry name" value="Ser_caboxypep_ser_AS"/>
</dbReference>
<dbReference type="SUPFAM" id="SSF53474">
    <property type="entry name" value="alpha/beta-Hydrolases"/>
    <property type="match status" value="1"/>
</dbReference>